<accession>A0A1H1F2L5</accession>
<evidence type="ECO:0000259" key="1">
    <source>
        <dbReference type="Pfam" id="PF13452"/>
    </source>
</evidence>
<keyword evidence="3" id="KW-1185">Reference proteome</keyword>
<dbReference type="EMBL" id="FNLF01000002">
    <property type="protein sequence ID" value="SDQ95029.1"/>
    <property type="molecule type" value="Genomic_DNA"/>
</dbReference>
<organism evidence="2 3">
    <name type="scientific">Tsukamurella pulmonis</name>
    <dbReference type="NCBI Taxonomy" id="47312"/>
    <lineage>
        <taxon>Bacteria</taxon>
        <taxon>Bacillati</taxon>
        <taxon>Actinomycetota</taxon>
        <taxon>Actinomycetes</taxon>
        <taxon>Mycobacteriales</taxon>
        <taxon>Tsukamurellaceae</taxon>
        <taxon>Tsukamurella</taxon>
    </lineage>
</organism>
<gene>
    <name evidence="2" type="ORF">SAMN04489765_2474</name>
</gene>
<dbReference type="STRING" id="47312.SAMN04489765_2474"/>
<dbReference type="SUPFAM" id="SSF54637">
    <property type="entry name" value="Thioesterase/thiol ester dehydrase-isomerase"/>
    <property type="match status" value="1"/>
</dbReference>
<dbReference type="Proteomes" id="UP000183053">
    <property type="component" value="Unassembled WGS sequence"/>
</dbReference>
<feature type="domain" description="FAS1-like dehydratase" evidence="1">
    <location>
        <begin position="12"/>
        <end position="124"/>
    </location>
</feature>
<dbReference type="RefSeq" id="WP_082756385.1">
    <property type="nucleotide sequence ID" value="NZ_AP025457.1"/>
</dbReference>
<dbReference type="InterPro" id="IPR029069">
    <property type="entry name" value="HotDog_dom_sf"/>
</dbReference>
<dbReference type="Pfam" id="PF13452">
    <property type="entry name" value="FAS1_DH_region"/>
    <property type="match status" value="1"/>
</dbReference>
<dbReference type="AlphaFoldDB" id="A0A1H1F2L5"/>
<dbReference type="Gene3D" id="3.10.129.10">
    <property type="entry name" value="Hotdog Thioesterase"/>
    <property type="match status" value="1"/>
</dbReference>
<name>A0A1H1F2L5_9ACTN</name>
<protein>
    <submittedName>
        <fullName evidence="2">N-terminal half of MaoC dehydratase</fullName>
    </submittedName>
</protein>
<reference evidence="3" key="1">
    <citation type="submission" date="2016-10" db="EMBL/GenBank/DDBJ databases">
        <authorList>
            <person name="Varghese N."/>
            <person name="Submissions S."/>
        </authorList>
    </citation>
    <scope>NUCLEOTIDE SEQUENCE [LARGE SCALE GENOMIC DNA]</scope>
    <source>
        <strain evidence="3">DSM 44142</strain>
    </source>
</reference>
<evidence type="ECO:0000313" key="2">
    <source>
        <dbReference type="EMBL" id="SDQ95029.1"/>
    </source>
</evidence>
<dbReference type="OrthoDB" id="4773494at2"/>
<proteinExistence type="predicted"/>
<dbReference type="InterPro" id="IPR039569">
    <property type="entry name" value="FAS1-like_DH_region"/>
</dbReference>
<evidence type="ECO:0000313" key="3">
    <source>
        <dbReference type="Proteomes" id="UP000183053"/>
    </source>
</evidence>
<sequence length="159" mass="16964">MTVAGYTHWMDDCYTVDSESLRAYGRATRSPHVPYAGSRVVPKDTPVPPLIVADPVFKVAARLLSEQIEGFNVGRLLHVSQTVRQVEPIRIGDVASLGARIAERVTRAGIDLFTVDCVVQVDDEVRIETSSVVAYAGGDTDTSAVDAAAPGIVMHGAVS</sequence>